<evidence type="ECO:0000313" key="3">
    <source>
        <dbReference type="WBParaSite" id="TCLT_0000204601-mRNA-1"/>
    </source>
</evidence>
<dbReference type="EMBL" id="UYYF01000345">
    <property type="protein sequence ID" value="VDM97792.1"/>
    <property type="molecule type" value="Genomic_DNA"/>
</dbReference>
<keyword evidence="2" id="KW-1185">Reference proteome</keyword>
<dbReference type="WBParaSite" id="TCLT_0000204601-mRNA-1">
    <property type="protein sequence ID" value="TCLT_0000204601-mRNA-1"/>
    <property type="gene ID" value="TCLT_0000204601"/>
</dbReference>
<accession>A0A0N5CPA9</accession>
<reference evidence="3" key="1">
    <citation type="submission" date="2017-02" db="UniProtKB">
        <authorList>
            <consortium name="WormBaseParasite"/>
        </authorList>
    </citation>
    <scope>IDENTIFICATION</scope>
</reference>
<dbReference type="AlphaFoldDB" id="A0A0N5CPA9"/>
<name>A0A0N5CPA9_THECL</name>
<gene>
    <name evidence="1" type="ORF">TCLT_LOCUS2047</name>
</gene>
<proteinExistence type="predicted"/>
<evidence type="ECO:0000313" key="2">
    <source>
        <dbReference type="Proteomes" id="UP000276776"/>
    </source>
</evidence>
<protein>
    <submittedName>
        <fullName evidence="1 3">Uncharacterized protein</fullName>
    </submittedName>
</protein>
<dbReference type="Proteomes" id="UP000276776">
    <property type="component" value="Unassembled WGS sequence"/>
</dbReference>
<organism evidence="3">
    <name type="scientific">Thelazia callipaeda</name>
    <name type="common">Oriental eyeworm</name>
    <name type="synonym">Parasitic nematode</name>
    <dbReference type="NCBI Taxonomy" id="103827"/>
    <lineage>
        <taxon>Eukaryota</taxon>
        <taxon>Metazoa</taxon>
        <taxon>Ecdysozoa</taxon>
        <taxon>Nematoda</taxon>
        <taxon>Chromadorea</taxon>
        <taxon>Rhabditida</taxon>
        <taxon>Spirurina</taxon>
        <taxon>Spiruromorpha</taxon>
        <taxon>Thelazioidea</taxon>
        <taxon>Thelaziidae</taxon>
        <taxon>Thelazia</taxon>
    </lineage>
</organism>
<sequence>MSILTCSGNGRLHSLCYSSLNCCKFATIILPELKNHRFRERAYQGVFTANRTPVIVYDQN</sequence>
<evidence type="ECO:0000313" key="1">
    <source>
        <dbReference type="EMBL" id="VDM97792.1"/>
    </source>
</evidence>
<reference evidence="1 2" key="2">
    <citation type="submission" date="2018-11" db="EMBL/GenBank/DDBJ databases">
        <authorList>
            <consortium name="Pathogen Informatics"/>
        </authorList>
    </citation>
    <scope>NUCLEOTIDE SEQUENCE [LARGE SCALE GENOMIC DNA]</scope>
</reference>